<keyword evidence="3" id="KW-1185">Reference proteome</keyword>
<sequence>MEGSGRDKRSPPEGDSAPGDGSSRRRISRSPDELQHVDTSRADLQQLLSHPRMPRYLASLYAELDARQRGGTSWTWNTAALIEQYQGTILGYQTTTAAHQSILTNIKLLPQQIQALIPIANEFMRVMNRVHTERTDILASWTAMGHEVEDEDAPLMQRETIRWVNNSAQLSKLAALGRTEEHARLHVSVSFLCCRALDFHQIAHMQLTGDPKIMPDANLRPGGSAFGQDAADIREEMQRTRGPRPGIATVSDAFKHLQEPGPDRTESSE</sequence>
<feature type="compositionally biased region" description="Basic and acidic residues" evidence="1">
    <location>
        <begin position="29"/>
        <end position="40"/>
    </location>
</feature>
<evidence type="ECO:0000313" key="3">
    <source>
        <dbReference type="Proteomes" id="UP001465755"/>
    </source>
</evidence>
<dbReference type="EMBL" id="JALJOQ010000235">
    <property type="protein sequence ID" value="KAK9788015.1"/>
    <property type="molecule type" value="Genomic_DNA"/>
</dbReference>
<organism evidence="2 3">
    <name type="scientific">Symbiochloris irregularis</name>
    <dbReference type="NCBI Taxonomy" id="706552"/>
    <lineage>
        <taxon>Eukaryota</taxon>
        <taxon>Viridiplantae</taxon>
        <taxon>Chlorophyta</taxon>
        <taxon>core chlorophytes</taxon>
        <taxon>Trebouxiophyceae</taxon>
        <taxon>Trebouxiales</taxon>
        <taxon>Trebouxiaceae</taxon>
        <taxon>Symbiochloris</taxon>
    </lineage>
</organism>
<gene>
    <name evidence="2" type="ORF">WJX73_007445</name>
</gene>
<protein>
    <submittedName>
        <fullName evidence="2">Uncharacterized protein</fullName>
    </submittedName>
</protein>
<name>A0AAW1NNH5_9CHLO</name>
<dbReference type="AlphaFoldDB" id="A0AAW1NNH5"/>
<evidence type="ECO:0000313" key="2">
    <source>
        <dbReference type="EMBL" id="KAK9788015.1"/>
    </source>
</evidence>
<dbReference type="Proteomes" id="UP001465755">
    <property type="component" value="Unassembled WGS sequence"/>
</dbReference>
<evidence type="ECO:0000256" key="1">
    <source>
        <dbReference type="SAM" id="MobiDB-lite"/>
    </source>
</evidence>
<feature type="compositionally biased region" description="Basic and acidic residues" evidence="1">
    <location>
        <begin position="1"/>
        <end position="12"/>
    </location>
</feature>
<accession>A0AAW1NNH5</accession>
<comment type="caution">
    <text evidence="2">The sequence shown here is derived from an EMBL/GenBank/DDBJ whole genome shotgun (WGS) entry which is preliminary data.</text>
</comment>
<reference evidence="2 3" key="1">
    <citation type="journal article" date="2024" name="Nat. Commun.">
        <title>Phylogenomics reveals the evolutionary origins of lichenization in chlorophyte algae.</title>
        <authorList>
            <person name="Puginier C."/>
            <person name="Libourel C."/>
            <person name="Otte J."/>
            <person name="Skaloud P."/>
            <person name="Haon M."/>
            <person name="Grisel S."/>
            <person name="Petersen M."/>
            <person name="Berrin J.G."/>
            <person name="Delaux P.M."/>
            <person name="Dal Grande F."/>
            <person name="Keller J."/>
        </authorList>
    </citation>
    <scope>NUCLEOTIDE SEQUENCE [LARGE SCALE GENOMIC DNA]</scope>
    <source>
        <strain evidence="2 3">SAG 2036</strain>
    </source>
</reference>
<feature type="region of interest" description="Disordered" evidence="1">
    <location>
        <begin position="1"/>
        <end position="40"/>
    </location>
</feature>
<feature type="compositionally biased region" description="Basic and acidic residues" evidence="1">
    <location>
        <begin position="253"/>
        <end position="269"/>
    </location>
</feature>
<feature type="region of interest" description="Disordered" evidence="1">
    <location>
        <begin position="238"/>
        <end position="269"/>
    </location>
</feature>
<proteinExistence type="predicted"/>